<name>A0A2T7P897_POMCA</name>
<evidence type="ECO:0000313" key="2">
    <source>
        <dbReference type="EMBL" id="PVD29640.1"/>
    </source>
</evidence>
<feature type="region of interest" description="Disordered" evidence="1">
    <location>
        <begin position="90"/>
        <end position="112"/>
    </location>
</feature>
<accession>A0A2T7P897</accession>
<evidence type="ECO:0000256" key="1">
    <source>
        <dbReference type="SAM" id="MobiDB-lite"/>
    </source>
</evidence>
<protein>
    <submittedName>
        <fullName evidence="2">Uncharacterized protein</fullName>
    </submittedName>
</protein>
<keyword evidence="3" id="KW-1185">Reference proteome</keyword>
<dbReference type="EMBL" id="PZQS01000005">
    <property type="protein sequence ID" value="PVD29640.1"/>
    <property type="molecule type" value="Genomic_DNA"/>
</dbReference>
<dbReference type="Proteomes" id="UP000245119">
    <property type="component" value="Linkage Group LG5"/>
</dbReference>
<comment type="caution">
    <text evidence="2">The sequence shown here is derived from an EMBL/GenBank/DDBJ whole genome shotgun (WGS) entry which is preliminary data.</text>
</comment>
<gene>
    <name evidence="2" type="ORF">C0Q70_08895</name>
</gene>
<organism evidence="2 3">
    <name type="scientific">Pomacea canaliculata</name>
    <name type="common">Golden apple snail</name>
    <dbReference type="NCBI Taxonomy" id="400727"/>
    <lineage>
        <taxon>Eukaryota</taxon>
        <taxon>Metazoa</taxon>
        <taxon>Spiralia</taxon>
        <taxon>Lophotrochozoa</taxon>
        <taxon>Mollusca</taxon>
        <taxon>Gastropoda</taxon>
        <taxon>Caenogastropoda</taxon>
        <taxon>Architaenioglossa</taxon>
        <taxon>Ampullarioidea</taxon>
        <taxon>Ampullariidae</taxon>
        <taxon>Pomacea</taxon>
    </lineage>
</organism>
<dbReference type="AlphaFoldDB" id="A0A2T7P897"/>
<evidence type="ECO:0000313" key="3">
    <source>
        <dbReference type="Proteomes" id="UP000245119"/>
    </source>
</evidence>
<dbReference type="OrthoDB" id="3247158at2759"/>
<feature type="compositionally biased region" description="Polar residues" evidence="1">
    <location>
        <begin position="99"/>
        <end position="110"/>
    </location>
</feature>
<proteinExistence type="predicted"/>
<reference evidence="2 3" key="1">
    <citation type="submission" date="2018-04" db="EMBL/GenBank/DDBJ databases">
        <title>The genome of golden apple snail Pomacea canaliculata provides insight into stress tolerance and invasive adaptation.</title>
        <authorList>
            <person name="Liu C."/>
            <person name="Liu B."/>
            <person name="Ren Y."/>
            <person name="Zhang Y."/>
            <person name="Wang H."/>
            <person name="Li S."/>
            <person name="Jiang F."/>
            <person name="Yin L."/>
            <person name="Zhang G."/>
            <person name="Qian W."/>
            <person name="Fan W."/>
        </authorList>
    </citation>
    <scope>NUCLEOTIDE SEQUENCE [LARGE SCALE GENOMIC DNA]</scope>
    <source>
        <strain evidence="2">SZHN2017</strain>
        <tissue evidence="2">Muscle</tissue>
    </source>
</reference>
<sequence length="325" mass="36017">MQQRSHESSDVKSLINELSLRIGEARERKDVAGQLTIQSCPGNSVNGVKNGTNWYNQAFPPLSEIGIKTQTACSLDTKHSVWYSKTPPTCEPIKETSQKNESSNVTQTAEMSPKNGLLHKRSNRLPCEGKENELLPGKDGISLVKQNIPDIGKEHQLRCNNFESEWFERTGELDVKVVPTTTIKASVDEGHGANLYVGMEDDAVFKQLRAATKPTRCRKQLFTTQTSRERSDQTMPSIFADDKTDLVGSLHGLTIPYLSTDSVSSYEDHILVKTDVFEQLDSSCRLNASGRNGMDVSIHPDDADIESVDGPFMFLVHPNFLGAFA</sequence>